<gene>
    <name evidence="2" type="ORF">HaLaN_03279</name>
</gene>
<sequence length="202" mass="20953">MDDTPPAPAAQGWRAEAAAAQSCGPARDTLPVCVRDSQGPPAGQELTSTGSATSPRPAVDLPHTLPVADAGSAHSLACQLGKQPGAWQRELRRKGGLLPGTLMPQQPEWVQRISDQDLYCSLDGAGAGPTGVPSCCVFPSSALLTHHRCSPRSCLLSMQRGAPPTVKLFELLQSSSEEGPRGVDQGDWNRGKAGGGQGKGRA</sequence>
<feature type="compositionally biased region" description="Low complexity" evidence="1">
    <location>
        <begin position="9"/>
        <end position="20"/>
    </location>
</feature>
<accession>A0A699YNG1</accession>
<feature type="compositionally biased region" description="Gly residues" evidence="1">
    <location>
        <begin position="192"/>
        <end position="202"/>
    </location>
</feature>
<feature type="region of interest" description="Disordered" evidence="1">
    <location>
        <begin position="172"/>
        <end position="202"/>
    </location>
</feature>
<evidence type="ECO:0000313" key="2">
    <source>
        <dbReference type="EMBL" id="GFH08334.1"/>
    </source>
</evidence>
<proteinExistence type="predicted"/>
<comment type="caution">
    <text evidence="2">The sequence shown here is derived from an EMBL/GenBank/DDBJ whole genome shotgun (WGS) entry which is preliminary data.</text>
</comment>
<evidence type="ECO:0000313" key="3">
    <source>
        <dbReference type="Proteomes" id="UP000485058"/>
    </source>
</evidence>
<dbReference type="AlphaFoldDB" id="A0A699YNG1"/>
<name>A0A699YNG1_HAELA</name>
<reference evidence="2 3" key="1">
    <citation type="submission" date="2020-02" db="EMBL/GenBank/DDBJ databases">
        <title>Draft genome sequence of Haematococcus lacustris strain NIES-144.</title>
        <authorList>
            <person name="Morimoto D."/>
            <person name="Nakagawa S."/>
            <person name="Yoshida T."/>
            <person name="Sawayama S."/>
        </authorList>
    </citation>
    <scope>NUCLEOTIDE SEQUENCE [LARGE SCALE GENOMIC DNA]</scope>
    <source>
        <strain evidence="2 3">NIES-144</strain>
    </source>
</reference>
<feature type="compositionally biased region" description="Polar residues" evidence="1">
    <location>
        <begin position="45"/>
        <end position="54"/>
    </location>
</feature>
<protein>
    <submittedName>
        <fullName evidence="2">Uncharacterized protein</fullName>
    </submittedName>
</protein>
<dbReference type="Proteomes" id="UP000485058">
    <property type="component" value="Unassembled WGS sequence"/>
</dbReference>
<dbReference type="EMBL" id="BLLF01000154">
    <property type="protein sequence ID" value="GFH08334.1"/>
    <property type="molecule type" value="Genomic_DNA"/>
</dbReference>
<organism evidence="2 3">
    <name type="scientific">Haematococcus lacustris</name>
    <name type="common">Green alga</name>
    <name type="synonym">Haematococcus pluvialis</name>
    <dbReference type="NCBI Taxonomy" id="44745"/>
    <lineage>
        <taxon>Eukaryota</taxon>
        <taxon>Viridiplantae</taxon>
        <taxon>Chlorophyta</taxon>
        <taxon>core chlorophytes</taxon>
        <taxon>Chlorophyceae</taxon>
        <taxon>CS clade</taxon>
        <taxon>Chlamydomonadales</taxon>
        <taxon>Haematococcaceae</taxon>
        <taxon>Haematococcus</taxon>
    </lineage>
</organism>
<evidence type="ECO:0000256" key="1">
    <source>
        <dbReference type="SAM" id="MobiDB-lite"/>
    </source>
</evidence>
<keyword evidence="3" id="KW-1185">Reference proteome</keyword>
<feature type="region of interest" description="Disordered" evidence="1">
    <location>
        <begin position="1"/>
        <end position="62"/>
    </location>
</feature>